<evidence type="ECO:0000256" key="5">
    <source>
        <dbReference type="ARBA" id="ARBA00022801"/>
    </source>
</evidence>
<evidence type="ECO:0000256" key="8">
    <source>
        <dbReference type="PIRSR" id="PIRSR018455-2"/>
    </source>
</evidence>
<dbReference type="NCBIfam" id="NF006947">
    <property type="entry name" value="PRK09429.1"/>
    <property type="match status" value="1"/>
</dbReference>
<reference evidence="10 11" key="1">
    <citation type="submission" date="2017-04" db="EMBL/GenBank/DDBJ databases">
        <authorList>
            <person name="Afonso C.L."/>
            <person name="Miller P.J."/>
            <person name="Scott M.A."/>
            <person name="Spackman E."/>
            <person name="Goraichik I."/>
            <person name="Dimitrov K.M."/>
            <person name="Suarez D.L."/>
            <person name="Swayne D.E."/>
        </authorList>
    </citation>
    <scope>NUCLEOTIDE SEQUENCE [LARGE SCALE GENOMIC DNA]</scope>
    <source>
        <strain evidence="10 11">DSM 3385</strain>
    </source>
</reference>
<feature type="disulfide bond" evidence="8">
    <location>
        <begin position="37"/>
        <end position="266"/>
    </location>
</feature>
<dbReference type="GO" id="GO:0030288">
    <property type="term" value="C:outer membrane-bounded periplasmic space"/>
    <property type="evidence" value="ECO:0007669"/>
    <property type="project" value="InterPro"/>
</dbReference>
<proteinExistence type="predicted"/>
<dbReference type="STRING" id="1121400.SAMN02746065_13414"/>
<feature type="disulfide bond" evidence="8">
    <location>
        <begin position="184"/>
        <end position="231"/>
    </location>
</feature>
<keyword evidence="8" id="KW-1015">Disulfide bond</keyword>
<keyword evidence="11" id="KW-1185">Reference proteome</keyword>
<dbReference type="InterPro" id="IPR005073">
    <property type="entry name" value="Peptidase_M74"/>
</dbReference>
<evidence type="ECO:0000256" key="1">
    <source>
        <dbReference type="ARBA" id="ARBA00022670"/>
    </source>
</evidence>
<evidence type="ECO:0000256" key="7">
    <source>
        <dbReference type="ARBA" id="ARBA00023049"/>
    </source>
</evidence>
<keyword evidence="3 9" id="KW-0732">Signal</keyword>
<dbReference type="EMBL" id="FWXY01000034">
    <property type="protein sequence ID" value="SMD10230.1"/>
    <property type="molecule type" value="Genomic_DNA"/>
</dbReference>
<name>A0A1W2EKI9_9BACT</name>
<dbReference type="GO" id="GO:0008237">
    <property type="term" value="F:metallopeptidase activity"/>
    <property type="evidence" value="ECO:0007669"/>
    <property type="project" value="UniProtKB-KW"/>
</dbReference>
<evidence type="ECO:0000256" key="2">
    <source>
        <dbReference type="ARBA" id="ARBA00022723"/>
    </source>
</evidence>
<accession>A0A1W2EKI9</accession>
<dbReference type="AlphaFoldDB" id="A0A1W2EKI9"/>
<dbReference type="OrthoDB" id="5513628at2"/>
<evidence type="ECO:0000256" key="9">
    <source>
        <dbReference type="SAM" id="SignalP"/>
    </source>
</evidence>
<dbReference type="Proteomes" id="UP000192418">
    <property type="component" value="Unassembled WGS sequence"/>
</dbReference>
<dbReference type="GO" id="GO:0006508">
    <property type="term" value="P:proteolysis"/>
    <property type="evidence" value="ECO:0007669"/>
    <property type="project" value="UniProtKB-KW"/>
</dbReference>
<sequence>MKTFLLAAVSLGLFTNLWGADLAAEPVEIYGTYTAGCICNATVLPAQGRGYQVVRLKRQRYFGHPTLISLIEDLGQQVFANDWGILYIGDLSQKTGGPMPNGHASHQNGLDADIMLMGIGLKGDLFLNETQREKFKPQSVLNKTFTDLDLRKWHPRHGEVIRAAASFTRVERIFVHPLIKRALCRQFAGEKWLHKIRPWWGHYQHFHIRLACPGDSPHCVSQPEPPLKTGCGEDLNWWFSDEAQQTFRKKTKGSKTPQKPSLPPQCLKLLGI</sequence>
<evidence type="ECO:0000313" key="10">
    <source>
        <dbReference type="EMBL" id="SMD10230.1"/>
    </source>
</evidence>
<keyword evidence="6" id="KW-0862">Zinc</keyword>
<keyword evidence="2" id="KW-0479">Metal-binding</keyword>
<dbReference type="Gene3D" id="3.30.1380.10">
    <property type="match status" value="1"/>
</dbReference>
<feature type="chain" id="PRO_5013162149" evidence="9">
    <location>
        <begin position="20"/>
        <end position="272"/>
    </location>
</feature>
<feature type="signal peptide" evidence="9">
    <location>
        <begin position="1"/>
        <end position="19"/>
    </location>
</feature>
<organism evidence="10 11">
    <name type="scientific">Desulfocicer vacuolatum DSM 3385</name>
    <dbReference type="NCBI Taxonomy" id="1121400"/>
    <lineage>
        <taxon>Bacteria</taxon>
        <taxon>Pseudomonadati</taxon>
        <taxon>Thermodesulfobacteriota</taxon>
        <taxon>Desulfobacteria</taxon>
        <taxon>Desulfobacterales</taxon>
        <taxon>Desulfobacteraceae</taxon>
        <taxon>Desulfocicer</taxon>
    </lineage>
</organism>
<dbReference type="SUPFAM" id="SSF55166">
    <property type="entry name" value="Hedgehog/DD-peptidase"/>
    <property type="match status" value="1"/>
</dbReference>
<gene>
    <name evidence="10" type="ORF">SAMN02746065_13414</name>
</gene>
<keyword evidence="4" id="KW-0574">Periplasm</keyword>
<keyword evidence="7" id="KW-0482">Metalloprotease</keyword>
<keyword evidence="1" id="KW-0645">Protease</keyword>
<dbReference type="InterPro" id="IPR009045">
    <property type="entry name" value="Zn_M74/Hedgehog-like"/>
</dbReference>
<protein>
    <submittedName>
        <fullName evidence="10">Murein endopeptidase. Metallo peptidase. MEROPS family M74</fullName>
    </submittedName>
</protein>
<feature type="disulfide bond" evidence="8">
    <location>
        <begin position="212"/>
        <end position="219"/>
    </location>
</feature>
<evidence type="ECO:0000256" key="3">
    <source>
        <dbReference type="ARBA" id="ARBA00022729"/>
    </source>
</evidence>
<dbReference type="GO" id="GO:0004252">
    <property type="term" value="F:serine-type endopeptidase activity"/>
    <property type="evidence" value="ECO:0007669"/>
    <property type="project" value="InterPro"/>
</dbReference>
<dbReference type="GO" id="GO:0046872">
    <property type="term" value="F:metal ion binding"/>
    <property type="evidence" value="ECO:0007669"/>
    <property type="project" value="UniProtKB-KW"/>
</dbReference>
<evidence type="ECO:0000313" key="11">
    <source>
        <dbReference type="Proteomes" id="UP000192418"/>
    </source>
</evidence>
<dbReference type="PIRSF" id="PIRSF018455">
    <property type="entry name" value="MepA"/>
    <property type="match status" value="1"/>
</dbReference>
<keyword evidence="5" id="KW-0378">Hydrolase</keyword>
<evidence type="ECO:0000256" key="4">
    <source>
        <dbReference type="ARBA" id="ARBA00022764"/>
    </source>
</evidence>
<evidence type="ECO:0000256" key="6">
    <source>
        <dbReference type="ARBA" id="ARBA00022833"/>
    </source>
</evidence>
<dbReference type="Pfam" id="PF03411">
    <property type="entry name" value="Peptidase_M74"/>
    <property type="match status" value="1"/>
</dbReference>